<dbReference type="EC" id="5.3.3.18" evidence="2"/>
<dbReference type="InterPro" id="IPR001753">
    <property type="entry name" value="Enoyl-CoA_hydra/iso"/>
</dbReference>
<dbReference type="Proteomes" id="UP000539372">
    <property type="component" value="Unassembled WGS sequence"/>
</dbReference>
<comment type="similarity">
    <text evidence="1">Belongs to the enoyl-CoA hydratase/isomerase family.</text>
</comment>
<keyword evidence="3" id="KW-1185">Reference proteome</keyword>
<comment type="caution">
    <text evidence="2">The sequence shown here is derived from an EMBL/GenBank/DDBJ whole genome shotgun (WGS) entry which is preliminary data.</text>
</comment>
<organism evidence="2 3">
    <name type="scientific">Pacificispira spongiicola</name>
    <dbReference type="NCBI Taxonomy" id="2729598"/>
    <lineage>
        <taxon>Bacteria</taxon>
        <taxon>Pseudomonadati</taxon>
        <taxon>Pseudomonadota</taxon>
        <taxon>Alphaproteobacteria</taxon>
        <taxon>Rhodospirillales</taxon>
        <taxon>Rhodospirillaceae</taxon>
        <taxon>Pacificispira</taxon>
    </lineage>
</organism>
<evidence type="ECO:0000313" key="2">
    <source>
        <dbReference type="EMBL" id="NMM44316.1"/>
    </source>
</evidence>
<evidence type="ECO:0000313" key="3">
    <source>
        <dbReference type="Proteomes" id="UP000539372"/>
    </source>
</evidence>
<proteinExistence type="inferred from homology"/>
<dbReference type="SUPFAM" id="SSF52096">
    <property type="entry name" value="ClpP/crotonase"/>
    <property type="match status" value="1"/>
</dbReference>
<dbReference type="InterPro" id="IPR029045">
    <property type="entry name" value="ClpP/crotonase-like_dom_sf"/>
</dbReference>
<name>A0A7Y0HDY5_9PROT</name>
<accession>A0A7Y0HDY5</accession>
<gene>
    <name evidence="2" type="ORF">HH303_07490</name>
</gene>
<dbReference type="AlphaFoldDB" id="A0A7Y0HDY5"/>
<dbReference type="CDD" id="cd06558">
    <property type="entry name" value="crotonase-like"/>
    <property type="match status" value="1"/>
</dbReference>
<reference evidence="2 3" key="1">
    <citation type="submission" date="2020-04" db="EMBL/GenBank/DDBJ databases">
        <title>Rhodospirillaceae bacterium KN72 isolated from deep sea.</title>
        <authorList>
            <person name="Zhang D.-C."/>
        </authorList>
    </citation>
    <scope>NUCLEOTIDE SEQUENCE [LARGE SCALE GENOMIC DNA]</scope>
    <source>
        <strain evidence="2 3">KN72</strain>
    </source>
</reference>
<dbReference type="InterPro" id="IPR011968">
    <property type="entry name" value="PaaB1"/>
</dbReference>
<dbReference type="EMBL" id="JABBNT010000002">
    <property type="protein sequence ID" value="NMM44316.1"/>
    <property type="molecule type" value="Genomic_DNA"/>
</dbReference>
<dbReference type="InterPro" id="IPR014748">
    <property type="entry name" value="Enoyl-CoA_hydra_C"/>
</dbReference>
<dbReference type="FunFam" id="3.90.226.10:FF:000071">
    <property type="entry name" value="Putative enoyl-CoA hydratase PaaB"/>
    <property type="match status" value="1"/>
</dbReference>
<dbReference type="Gene3D" id="3.90.226.10">
    <property type="entry name" value="2-enoyl-CoA Hydratase, Chain A, domain 1"/>
    <property type="match status" value="1"/>
</dbReference>
<dbReference type="RefSeq" id="WP_169624607.1">
    <property type="nucleotide sequence ID" value="NZ_JABBNT010000002.1"/>
</dbReference>
<dbReference type="Gene3D" id="1.10.12.10">
    <property type="entry name" value="Lyase 2-enoyl-coa Hydratase, Chain A, domain 2"/>
    <property type="match status" value="1"/>
</dbReference>
<sequence length="270" mass="28828">MSEAGSYETILFDVADGIATLTLNRPDKLNSFNTHMHSEIADALIKVEHDDDIRCLIITGAGRGFCAGQDLSDRRMDPSDPNATPPDLGETIEHLYNPLVRALTGMPKPVICAVNGVAAGAGANVALACDIVLAAKSASFIQAFCRLGLVPDAGGTWTLTHRIGVARAKGLALLGDKLPAQTAEDWGLIWKAVDDDSLMDEAKSIAETFAKGPTLGYGTIKQIIQSAASNSFSAQLDLERDSQRKLGHSHDYREGVLAFLEKRPPAFKGK</sequence>
<dbReference type="GO" id="GO:0010124">
    <property type="term" value="P:phenylacetate catabolic process"/>
    <property type="evidence" value="ECO:0007669"/>
    <property type="project" value="InterPro"/>
</dbReference>
<dbReference type="NCBIfam" id="TIGR02280">
    <property type="entry name" value="PaaB1"/>
    <property type="match status" value="1"/>
</dbReference>
<dbReference type="Pfam" id="PF00378">
    <property type="entry name" value="ECH_1"/>
    <property type="match status" value="1"/>
</dbReference>
<dbReference type="PANTHER" id="PTHR43459:SF1">
    <property type="entry name" value="EG:BACN32G11.4 PROTEIN"/>
    <property type="match status" value="1"/>
</dbReference>
<protein>
    <submittedName>
        <fullName evidence="2">2-(1,2-epoxy-1,2-dihydrophenyl)acetyl-CoA isomerase</fullName>
        <ecNumber evidence="2">5.3.3.18</ecNumber>
    </submittedName>
</protein>
<dbReference type="PANTHER" id="PTHR43459">
    <property type="entry name" value="ENOYL-COA HYDRATASE"/>
    <property type="match status" value="1"/>
</dbReference>
<evidence type="ECO:0000256" key="1">
    <source>
        <dbReference type="ARBA" id="ARBA00005254"/>
    </source>
</evidence>
<dbReference type="GO" id="GO:0016853">
    <property type="term" value="F:isomerase activity"/>
    <property type="evidence" value="ECO:0007669"/>
    <property type="project" value="UniProtKB-KW"/>
</dbReference>
<keyword evidence="2" id="KW-0413">Isomerase</keyword>